<name>A0A507AEX8_9PEZI</name>
<dbReference type="RefSeq" id="XP_030989666.1">
    <property type="nucleotide sequence ID" value="XM_031133025.1"/>
</dbReference>
<keyword evidence="3" id="KW-1185">Reference proteome</keyword>
<organism evidence="2 3">
    <name type="scientific">Thyridium curvatum</name>
    <dbReference type="NCBI Taxonomy" id="1093900"/>
    <lineage>
        <taxon>Eukaryota</taxon>
        <taxon>Fungi</taxon>
        <taxon>Dikarya</taxon>
        <taxon>Ascomycota</taxon>
        <taxon>Pezizomycotina</taxon>
        <taxon>Sordariomycetes</taxon>
        <taxon>Sordariomycetidae</taxon>
        <taxon>Thyridiales</taxon>
        <taxon>Thyridiaceae</taxon>
        <taxon>Thyridium</taxon>
    </lineage>
</organism>
<dbReference type="EMBL" id="SKBQ01000083">
    <property type="protein sequence ID" value="TPX07955.1"/>
    <property type="molecule type" value="Genomic_DNA"/>
</dbReference>
<dbReference type="OrthoDB" id="5198893at2759"/>
<comment type="caution">
    <text evidence="2">The sequence shown here is derived from an EMBL/GenBank/DDBJ whole genome shotgun (WGS) entry which is preliminary data.</text>
</comment>
<dbReference type="InParanoid" id="A0A507AEX8"/>
<gene>
    <name evidence="2" type="ORF">E0L32_010410</name>
</gene>
<proteinExistence type="predicted"/>
<feature type="chain" id="PRO_5021372726" description="Signal peptide-containing protein" evidence="1">
    <location>
        <begin position="19"/>
        <end position="81"/>
    </location>
</feature>
<reference evidence="2 3" key="1">
    <citation type="submission" date="2019-06" db="EMBL/GenBank/DDBJ databases">
        <title>Draft genome sequence of the filamentous fungus Phialemoniopsis curvata isolated from diesel fuel.</title>
        <authorList>
            <person name="Varaljay V.A."/>
            <person name="Lyon W.J."/>
            <person name="Crouch A.L."/>
            <person name="Drake C.E."/>
            <person name="Hollomon J.M."/>
            <person name="Nadeau L.J."/>
            <person name="Nunn H.S."/>
            <person name="Stevenson B.S."/>
            <person name="Bojanowski C.L."/>
            <person name="Crookes-Goodson W.J."/>
        </authorList>
    </citation>
    <scope>NUCLEOTIDE SEQUENCE [LARGE SCALE GENOMIC DNA]</scope>
    <source>
        <strain evidence="2 3">D216</strain>
    </source>
</reference>
<evidence type="ECO:0000313" key="3">
    <source>
        <dbReference type="Proteomes" id="UP000319257"/>
    </source>
</evidence>
<dbReference type="Proteomes" id="UP000319257">
    <property type="component" value="Unassembled WGS sequence"/>
</dbReference>
<evidence type="ECO:0000313" key="2">
    <source>
        <dbReference type="EMBL" id="TPX07955.1"/>
    </source>
</evidence>
<sequence length="81" mass="8501">MQFFAIPALALLATGVLAMPNEFQPRADCSRILPACNGGKVVGQTNCRCPGQKETCDLWTCPGEAPNAMVCGQAGTGCVWI</sequence>
<keyword evidence="1" id="KW-0732">Signal</keyword>
<dbReference type="AlphaFoldDB" id="A0A507AEX8"/>
<accession>A0A507AEX8</accession>
<protein>
    <recommendedName>
        <fullName evidence="4">Signal peptide-containing protein</fullName>
    </recommendedName>
</protein>
<feature type="signal peptide" evidence="1">
    <location>
        <begin position="1"/>
        <end position="18"/>
    </location>
</feature>
<dbReference type="GeneID" id="41977857"/>
<evidence type="ECO:0000256" key="1">
    <source>
        <dbReference type="SAM" id="SignalP"/>
    </source>
</evidence>
<evidence type="ECO:0008006" key="4">
    <source>
        <dbReference type="Google" id="ProtNLM"/>
    </source>
</evidence>